<feature type="compositionally biased region" description="Low complexity" evidence="6">
    <location>
        <begin position="46"/>
        <end position="62"/>
    </location>
</feature>
<evidence type="ECO:0000256" key="2">
    <source>
        <dbReference type="ARBA" id="ARBA00022729"/>
    </source>
</evidence>
<dbReference type="AlphaFoldDB" id="A0A926IHV2"/>
<feature type="chain" id="PRO_5037070827" evidence="7">
    <location>
        <begin position="39"/>
        <end position="470"/>
    </location>
</feature>
<dbReference type="PANTHER" id="PTHR43649:SF33">
    <property type="entry name" value="POLYGALACTURONAN_RHAMNOGALACTURONAN-BINDING PROTEIN YTCQ"/>
    <property type="match status" value="1"/>
</dbReference>
<keyword evidence="2 7" id="KW-0732">Signal</keyword>
<evidence type="ECO:0000313" key="9">
    <source>
        <dbReference type="Proteomes" id="UP000623678"/>
    </source>
</evidence>
<dbReference type="Proteomes" id="UP000623678">
    <property type="component" value="Unassembled WGS sequence"/>
</dbReference>
<sequence length="470" mass="52599">MFPSAGSAYYMKRQKQEVRKMKKVLAILLAMAMLFSFAACGGEEASTPSAPADDSAASGDAAPAEEEKPADGSITLTVMMPLGQWTDNFDVLIEKYMATHPEIKAIDATFPSSDVYNDLLKAALASGELPDIMGSSYGAGMAEWWPYWADLSTDCEAYGLLTEDQVAIGQCDDYGMLIMPIYVEGTGILYNMRLLGEAGWDRVPETRDELAQLCEDLQAKGIQPFLHQWAETYLNLFNWVGPTWLGNKEGAGMDFLDKLLAGEDMDLVNDPDLNDQLDYYDLAIKYAQPNAIATDKWTARNAFFLEEGAMLTGEGSWEYPNIMDVNPKLMDYIKQSYLPISNDKEKNHMQLQTIAASVNKDSKNLKAAKEFLSYIVSSEDARVWHQEQMGSPTSITSLEISDKLPCIAQDVVQMMKDGKGSESMYEFMPSILSVDMEELWSLYVGQQISREDFCKRYQEIFTNYANGYYD</sequence>
<dbReference type="Pfam" id="PF01547">
    <property type="entry name" value="SBP_bac_1"/>
    <property type="match status" value="1"/>
</dbReference>
<keyword evidence="3" id="KW-0472">Membrane</keyword>
<dbReference type="InterPro" id="IPR050490">
    <property type="entry name" value="Bact_solute-bd_prot1"/>
</dbReference>
<evidence type="ECO:0000256" key="3">
    <source>
        <dbReference type="ARBA" id="ARBA00023136"/>
    </source>
</evidence>
<protein>
    <submittedName>
        <fullName evidence="8">Carbohydrate ABC transporter substrate-binding protein</fullName>
    </submittedName>
</protein>
<comment type="caution">
    <text evidence="8">The sequence shown here is derived from an EMBL/GenBank/DDBJ whole genome shotgun (WGS) entry which is preliminary data.</text>
</comment>
<evidence type="ECO:0000256" key="4">
    <source>
        <dbReference type="ARBA" id="ARBA00023139"/>
    </source>
</evidence>
<reference evidence="8" key="1">
    <citation type="submission" date="2020-08" db="EMBL/GenBank/DDBJ databases">
        <title>Genome public.</title>
        <authorList>
            <person name="Liu C."/>
            <person name="Sun Q."/>
        </authorList>
    </citation>
    <scope>NUCLEOTIDE SEQUENCE</scope>
    <source>
        <strain evidence="8">NSJ-64</strain>
    </source>
</reference>
<evidence type="ECO:0000256" key="5">
    <source>
        <dbReference type="ARBA" id="ARBA00023288"/>
    </source>
</evidence>
<dbReference type="SUPFAM" id="SSF53850">
    <property type="entry name" value="Periplasmic binding protein-like II"/>
    <property type="match status" value="1"/>
</dbReference>
<gene>
    <name evidence="8" type="ORF">H8705_07935</name>
</gene>
<dbReference type="RefSeq" id="WP_262395297.1">
    <property type="nucleotide sequence ID" value="NZ_JACRTD010000005.1"/>
</dbReference>
<dbReference type="PANTHER" id="PTHR43649">
    <property type="entry name" value="ARABINOSE-BINDING PROTEIN-RELATED"/>
    <property type="match status" value="1"/>
</dbReference>
<keyword evidence="9" id="KW-1185">Reference proteome</keyword>
<evidence type="ECO:0000313" key="8">
    <source>
        <dbReference type="EMBL" id="MBC8585510.1"/>
    </source>
</evidence>
<keyword evidence="5" id="KW-0449">Lipoprotein</keyword>
<dbReference type="EMBL" id="JACRTD010000005">
    <property type="protein sequence ID" value="MBC8585510.1"/>
    <property type="molecule type" value="Genomic_DNA"/>
</dbReference>
<proteinExistence type="predicted"/>
<feature type="region of interest" description="Disordered" evidence="6">
    <location>
        <begin position="46"/>
        <end position="70"/>
    </location>
</feature>
<feature type="signal peptide" evidence="7">
    <location>
        <begin position="1"/>
        <end position="38"/>
    </location>
</feature>
<evidence type="ECO:0000256" key="7">
    <source>
        <dbReference type="SAM" id="SignalP"/>
    </source>
</evidence>
<dbReference type="InterPro" id="IPR006059">
    <property type="entry name" value="SBP"/>
</dbReference>
<keyword evidence="1" id="KW-1003">Cell membrane</keyword>
<dbReference type="Gene3D" id="3.40.190.10">
    <property type="entry name" value="Periplasmic binding protein-like II"/>
    <property type="match status" value="2"/>
</dbReference>
<name>A0A926IHV2_9FIRM</name>
<accession>A0A926IHV2</accession>
<keyword evidence="4" id="KW-0564">Palmitate</keyword>
<evidence type="ECO:0000256" key="6">
    <source>
        <dbReference type="SAM" id="MobiDB-lite"/>
    </source>
</evidence>
<evidence type="ECO:0000256" key="1">
    <source>
        <dbReference type="ARBA" id="ARBA00022475"/>
    </source>
</evidence>
<organism evidence="8 9">
    <name type="scientific">Youxingia wuxianensis</name>
    <dbReference type="NCBI Taxonomy" id="2763678"/>
    <lineage>
        <taxon>Bacteria</taxon>
        <taxon>Bacillati</taxon>
        <taxon>Bacillota</taxon>
        <taxon>Clostridia</taxon>
        <taxon>Eubacteriales</taxon>
        <taxon>Oscillospiraceae</taxon>
        <taxon>Youxingia</taxon>
    </lineage>
</organism>